<sequence>MTQPDTNDPRKDDLEHTASEEEPGQGETTEEAAEQQISGGAQERRGS</sequence>
<feature type="compositionally biased region" description="Acidic residues" evidence="1">
    <location>
        <begin position="20"/>
        <end position="33"/>
    </location>
</feature>
<feature type="compositionally biased region" description="Basic and acidic residues" evidence="1">
    <location>
        <begin position="7"/>
        <end position="19"/>
    </location>
</feature>
<evidence type="ECO:0000313" key="3">
    <source>
        <dbReference type="Proteomes" id="UP000595221"/>
    </source>
</evidence>
<proteinExistence type="predicted"/>
<feature type="region of interest" description="Disordered" evidence="1">
    <location>
        <begin position="1"/>
        <end position="47"/>
    </location>
</feature>
<dbReference type="Proteomes" id="UP000595221">
    <property type="component" value="Chromosome"/>
</dbReference>
<evidence type="ECO:0000256" key="1">
    <source>
        <dbReference type="SAM" id="MobiDB-lite"/>
    </source>
</evidence>
<name>A0A7T4MS30_9MICC</name>
<dbReference type="RefSeq" id="WP_186369107.1">
    <property type="nucleotide sequence ID" value="NZ_CP066078.1"/>
</dbReference>
<protein>
    <submittedName>
        <fullName evidence="2">Uncharacterized protein</fullName>
    </submittedName>
</protein>
<gene>
    <name evidence="2" type="ORF">I6H58_06180</name>
</gene>
<reference evidence="2 3" key="1">
    <citation type="submission" date="2020-12" db="EMBL/GenBank/DDBJ databases">
        <title>FDA dAtabase for Regulatory Grade micrObial Sequences (FDA-ARGOS): Supporting development and validation of Infectious Disease Dx tests.</title>
        <authorList>
            <person name="Sproer C."/>
            <person name="Gronow S."/>
            <person name="Severitt S."/>
            <person name="Schroder I."/>
            <person name="Tallon L."/>
            <person name="Sadzewicz L."/>
            <person name="Zhao X."/>
            <person name="Boylan J."/>
            <person name="Ott S."/>
            <person name="Bowen H."/>
            <person name="Vavikolanu K."/>
            <person name="Mehta A."/>
            <person name="Aluvathingal J."/>
            <person name="Nadendla S."/>
            <person name="Lowell S."/>
            <person name="Myers T."/>
            <person name="Yan Y."/>
            <person name="Sichtig H."/>
        </authorList>
    </citation>
    <scope>NUCLEOTIDE SEQUENCE [LARGE SCALE GENOMIC DNA]</scope>
    <source>
        <strain evidence="2 3">FDAARGOS_1001</strain>
    </source>
</reference>
<organism evidence="2 3">
    <name type="scientific">Rothia kristinae</name>
    <dbReference type="NCBI Taxonomy" id="37923"/>
    <lineage>
        <taxon>Bacteria</taxon>
        <taxon>Bacillati</taxon>
        <taxon>Actinomycetota</taxon>
        <taxon>Actinomycetes</taxon>
        <taxon>Micrococcales</taxon>
        <taxon>Micrococcaceae</taxon>
        <taxon>Rothia</taxon>
    </lineage>
</organism>
<dbReference type="AlphaFoldDB" id="A0A7T4MS30"/>
<evidence type="ECO:0000313" key="2">
    <source>
        <dbReference type="EMBL" id="QQC58587.1"/>
    </source>
</evidence>
<accession>A0A7T4MS30</accession>
<dbReference type="EMBL" id="CP066078">
    <property type="protein sequence ID" value="QQC58587.1"/>
    <property type="molecule type" value="Genomic_DNA"/>
</dbReference>